<accession>A0A8J3GIH8</accession>
<dbReference type="Pfam" id="PF19551">
    <property type="entry name" value="DUF6074"/>
    <property type="match status" value="1"/>
</dbReference>
<keyword evidence="2" id="KW-1185">Reference proteome</keyword>
<reference evidence="1" key="2">
    <citation type="submission" date="2020-09" db="EMBL/GenBank/DDBJ databases">
        <authorList>
            <person name="Sun Q."/>
            <person name="Kim S."/>
        </authorList>
    </citation>
    <scope>NUCLEOTIDE SEQUENCE</scope>
    <source>
        <strain evidence="1">KCTC 42249</strain>
    </source>
</reference>
<dbReference type="AlphaFoldDB" id="A0A8J3GIH8"/>
<sequence length="102" mass="11749">MNTAENDLPLFAWSPPSATMIPFPASKRVGKIRRVAEMMRQRQGKEKALVAYWSRVIDDMTSQLDRAGFRPETIAKELFDFEASVNAEMARLSLLDRYRTRP</sequence>
<dbReference type="RefSeq" id="WP_189501563.1">
    <property type="nucleotide sequence ID" value="NZ_BMZQ01000001.1"/>
</dbReference>
<proteinExistence type="predicted"/>
<dbReference type="EMBL" id="BMZQ01000001">
    <property type="protein sequence ID" value="GHD07710.1"/>
    <property type="molecule type" value="Genomic_DNA"/>
</dbReference>
<protein>
    <submittedName>
        <fullName evidence="1">Uncharacterized protein</fullName>
    </submittedName>
</protein>
<dbReference type="InterPro" id="IPR045720">
    <property type="entry name" value="DUF6074"/>
</dbReference>
<dbReference type="Proteomes" id="UP000630142">
    <property type="component" value="Unassembled WGS sequence"/>
</dbReference>
<gene>
    <name evidence="1" type="ORF">GCM10016234_06440</name>
</gene>
<comment type="caution">
    <text evidence="1">The sequence shown here is derived from an EMBL/GenBank/DDBJ whole genome shotgun (WGS) entry which is preliminary data.</text>
</comment>
<evidence type="ECO:0000313" key="1">
    <source>
        <dbReference type="EMBL" id="GHD07710.1"/>
    </source>
</evidence>
<organism evidence="1 2">
    <name type="scientific">Tianweitania populi</name>
    <dbReference type="NCBI Taxonomy" id="1607949"/>
    <lineage>
        <taxon>Bacteria</taxon>
        <taxon>Pseudomonadati</taxon>
        <taxon>Pseudomonadota</taxon>
        <taxon>Alphaproteobacteria</taxon>
        <taxon>Hyphomicrobiales</taxon>
        <taxon>Phyllobacteriaceae</taxon>
        <taxon>Tianweitania</taxon>
    </lineage>
</organism>
<reference evidence="1" key="1">
    <citation type="journal article" date="2014" name="Int. J. Syst. Evol. Microbiol.">
        <title>Complete genome sequence of Corynebacterium casei LMG S-19264T (=DSM 44701T), isolated from a smear-ripened cheese.</title>
        <authorList>
            <consortium name="US DOE Joint Genome Institute (JGI-PGF)"/>
            <person name="Walter F."/>
            <person name="Albersmeier A."/>
            <person name="Kalinowski J."/>
            <person name="Ruckert C."/>
        </authorList>
    </citation>
    <scope>NUCLEOTIDE SEQUENCE</scope>
    <source>
        <strain evidence="1">KCTC 42249</strain>
    </source>
</reference>
<name>A0A8J3GIH8_9HYPH</name>
<evidence type="ECO:0000313" key="2">
    <source>
        <dbReference type="Proteomes" id="UP000630142"/>
    </source>
</evidence>